<evidence type="ECO:0000313" key="1">
    <source>
        <dbReference type="EMBL" id="KGF43747.1"/>
    </source>
</evidence>
<evidence type="ECO:0000313" key="2">
    <source>
        <dbReference type="Proteomes" id="UP000029525"/>
    </source>
</evidence>
<name>A0A096BM49_9BACT</name>
<sequence>MYIDRDRRGIISINELSESELILLHKALQAYSRCNFGYVNRMDCARIWKFEREFNSIMKHEK</sequence>
<dbReference type="GO" id="GO:0008483">
    <property type="term" value="F:transaminase activity"/>
    <property type="evidence" value="ECO:0007669"/>
    <property type="project" value="UniProtKB-KW"/>
</dbReference>
<keyword evidence="1" id="KW-0032">Aminotransferase</keyword>
<protein>
    <submittedName>
        <fullName evidence="1">Ornithine aminotransferase</fullName>
    </submittedName>
</protein>
<keyword evidence="1" id="KW-0808">Transferase</keyword>
<dbReference type="EMBL" id="JRNQ01000068">
    <property type="protein sequence ID" value="KGF43747.1"/>
    <property type="molecule type" value="Genomic_DNA"/>
</dbReference>
<organism evidence="1 2">
    <name type="scientific">Prevotella bivia DNF00320</name>
    <dbReference type="NCBI Taxonomy" id="1401068"/>
    <lineage>
        <taxon>Bacteria</taxon>
        <taxon>Pseudomonadati</taxon>
        <taxon>Bacteroidota</taxon>
        <taxon>Bacteroidia</taxon>
        <taxon>Bacteroidales</taxon>
        <taxon>Prevotellaceae</taxon>
        <taxon>Prevotella</taxon>
    </lineage>
</organism>
<comment type="caution">
    <text evidence="1">The sequence shown here is derived from an EMBL/GenBank/DDBJ whole genome shotgun (WGS) entry which is preliminary data.</text>
</comment>
<gene>
    <name evidence="1" type="ORF">HMPREF0647_09200</name>
</gene>
<dbReference type="Proteomes" id="UP000029525">
    <property type="component" value="Unassembled WGS sequence"/>
</dbReference>
<dbReference type="AlphaFoldDB" id="A0A096BM49"/>
<reference evidence="1 2" key="1">
    <citation type="submission" date="2014-07" db="EMBL/GenBank/DDBJ databases">
        <authorList>
            <person name="McCorrison J."/>
            <person name="Sanka R."/>
            <person name="Torralba M."/>
            <person name="Gillis M."/>
            <person name="Haft D.H."/>
            <person name="Methe B."/>
            <person name="Sutton G."/>
            <person name="Nelson K.E."/>
        </authorList>
    </citation>
    <scope>NUCLEOTIDE SEQUENCE [LARGE SCALE GENOMIC DNA]</scope>
    <source>
        <strain evidence="1 2">DNF00320</strain>
    </source>
</reference>
<proteinExistence type="predicted"/>
<accession>A0A096BM49</accession>